<protein>
    <submittedName>
        <fullName evidence="4">Efflux RND transporter periplasmic adaptor subunit</fullName>
    </submittedName>
</protein>
<keyword evidence="2" id="KW-0732">Signal</keyword>
<dbReference type="Gene3D" id="2.40.30.170">
    <property type="match status" value="1"/>
</dbReference>
<sequence>MPNPSTPTIMTKAINNPRTTHMLRPTMLLSAAMVPLLAACDSAPAAEQDAAARAPAVSVSVATVTSATPANAVSATGTFGSRDEIPLAFKIGGVVSRVLIDEGATVQRGQLLASLDLREINAAVDKAQVGFDKAQRDQARVQRLAADSVATLAQLQDATSALEAARSDLVSAKVNREYATIVAPEGGIVLRSLVTAGSNVSAGTPILQLGGSRRGRVLRVGLPDRDALRVQLGDAATVHFDALPSRTFTGRVQLVGRSADPRTGTYAVEITVNGADALPSGLVGAVSIAARASTDAATRGASISVDALLEADRDAATVYTVAAAREAPGELIAQPQRVRVMGVRGDRATIEGLAPDTRIVTRGAPYVTPGARVRIVTADTLNAALKATASPATPVKRTAVLP</sequence>
<dbReference type="GO" id="GO:0015562">
    <property type="term" value="F:efflux transmembrane transporter activity"/>
    <property type="evidence" value="ECO:0007669"/>
    <property type="project" value="TreeGrafter"/>
</dbReference>
<evidence type="ECO:0000256" key="2">
    <source>
        <dbReference type="SAM" id="SignalP"/>
    </source>
</evidence>
<dbReference type="AlphaFoldDB" id="A0A6M4IU68"/>
<evidence type="ECO:0000313" key="5">
    <source>
        <dbReference type="Proteomes" id="UP000500938"/>
    </source>
</evidence>
<feature type="signal peptide" evidence="2">
    <location>
        <begin position="1"/>
        <end position="38"/>
    </location>
</feature>
<dbReference type="Gene3D" id="1.10.287.470">
    <property type="entry name" value="Helix hairpin bin"/>
    <property type="match status" value="1"/>
</dbReference>
<evidence type="ECO:0000256" key="1">
    <source>
        <dbReference type="ARBA" id="ARBA00009477"/>
    </source>
</evidence>
<reference evidence="4 5" key="1">
    <citation type="submission" date="2020-05" db="EMBL/GenBank/DDBJ databases">
        <title>Complete genome sequence of Gemmatimonas greenlandica TET16.</title>
        <authorList>
            <person name="Zeng Y."/>
        </authorList>
    </citation>
    <scope>NUCLEOTIDE SEQUENCE [LARGE SCALE GENOMIC DNA]</scope>
    <source>
        <strain evidence="4 5">TET16</strain>
    </source>
</reference>
<gene>
    <name evidence="4" type="ORF">HKW67_16685</name>
</gene>
<dbReference type="InterPro" id="IPR006143">
    <property type="entry name" value="RND_pump_MFP"/>
</dbReference>
<dbReference type="PANTHER" id="PTHR30469:SF15">
    <property type="entry name" value="HLYD FAMILY OF SECRETION PROTEINS"/>
    <property type="match status" value="1"/>
</dbReference>
<name>A0A6M4IU68_9BACT</name>
<accession>A0A6M4IU68</accession>
<proteinExistence type="inferred from homology"/>
<dbReference type="NCBIfam" id="TIGR01730">
    <property type="entry name" value="RND_mfp"/>
    <property type="match status" value="1"/>
</dbReference>
<comment type="similarity">
    <text evidence="1">Belongs to the membrane fusion protein (MFP) (TC 8.A.1) family.</text>
</comment>
<dbReference type="Gene3D" id="2.40.420.20">
    <property type="match status" value="1"/>
</dbReference>
<dbReference type="Pfam" id="PF25954">
    <property type="entry name" value="Beta-barrel_RND_2"/>
    <property type="match status" value="1"/>
</dbReference>
<dbReference type="InterPro" id="IPR058792">
    <property type="entry name" value="Beta-barrel_RND_2"/>
</dbReference>
<dbReference type="KEGG" id="ggr:HKW67_16685"/>
<dbReference type="EMBL" id="CP053085">
    <property type="protein sequence ID" value="QJR37036.1"/>
    <property type="molecule type" value="Genomic_DNA"/>
</dbReference>
<dbReference type="Proteomes" id="UP000500938">
    <property type="component" value="Chromosome"/>
</dbReference>
<dbReference type="SUPFAM" id="SSF111369">
    <property type="entry name" value="HlyD-like secretion proteins"/>
    <property type="match status" value="1"/>
</dbReference>
<evidence type="ECO:0000313" key="4">
    <source>
        <dbReference type="EMBL" id="QJR37036.1"/>
    </source>
</evidence>
<dbReference type="PANTHER" id="PTHR30469">
    <property type="entry name" value="MULTIDRUG RESISTANCE PROTEIN MDTA"/>
    <property type="match status" value="1"/>
</dbReference>
<dbReference type="RefSeq" id="WP_171226469.1">
    <property type="nucleotide sequence ID" value="NZ_CP053085.1"/>
</dbReference>
<dbReference type="GO" id="GO:1990281">
    <property type="term" value="C:efflux pump complex"/>
    <property type="evidence" value="ECO:0007669"/>
    <property type="project" value="TreeGrafter"/>
</dbReference>
<dbReference type="Gene3D" id="2.40.50.100">
    <property type="match status" value="1"/>
</dbReference>
<organism evidence="4 5">
    <name type="scientific">Gemmatimonas groenlandica</name>
    <dbReference type="NCBI Taxonomy" id="2732249"/>
    <lineage>
        <taxon>Bacteria</taxon>
        <taxon>Pseudomonadati</taxon>
        <taxon>Gemmatimonadota</taxon>
        <taxon>Gemmatimonadia</taxon>
        <taxon>Gemmatimonadales</taxon>
        <taxon>Gemmatimonadaceae</taxon>
        <taxon>Gemmatimonas</taxon>
    </lineage>
</organism>
<feature type="domain" description="CusB-like beta-barrel" evidence="3">
    <location>
        <begin position="220"/>
        <end position="290"/>
    </location>
</feature>
<feature type="chain" id="PRO_5026737805" evidence="2">
    <location>
        <begin position="39"/>
        <end position="402"/>
    </location>
</feature>
<keyword evidence="5" id="KW-1185">Reference proteome</keyword>
<evidence type="ECO:0000259" key="3">
    <source>
        <dbReference type="Pfam" id="PF25954"/>
    </source>
</evidence>